<proteinExistence type="predicted"/>
<name>A0A835MRU0_9ROSI</name>
<protein>
    <submittedName>
        <fullName evidence="1">Uncharacterized protein</fullName>
    </submittedName>
</protein>
<organism evidence="1 2">
    <name type="scientific">Salix dunnii</name>
    <dbReference type="NCBI Taxonomy" id="1413687"/>
    <lineage>
        <taxon>Eukaryota</taxon>
        <taxon>Viridiplantae</taxon>
        <taxon>Streptophyta</taxon>
        <taxon>Embryophyta</taxon>
        <taxon>Tracheophyta</taxon>
        <taxon>Spermatophyta</taxon>
        <taxon>Magnoliopsida</taxon>
        <taxon>eudicotyledons</taxon>
        <taxon>Gunneridae</taxon>
        <taxon>Pentapetalae</taxon>
        <taxon>rosids</taxon>
        <taxon>fabids</taxon>
        <taxon>Malpighiales</taxon>
        <taxon>Salicaceae</taxon>
        <taxon>Saliceae</taxon>
        <taxon>Salix</taxon>
    </lineage>
</organism>
<reference evidence="1 2" key="1">
    <citation type="submission" date="2020-10" db="EMBL/GenBank/DDBJ databases">
        <title>Plant Genome Project.</title>
        <authorList>
            <person name="Zhang R.-G."/>
        </authorList>
    </citation>
    <scope>NUCLEOTIDE SEQUENCE [LARGE SCALE GENOMIC DNA]</scope>
    <source>
        <strain evidence="1">FAFU-HL-1</strain>
        <tissue evidence="1">Leaf</tissue>
    </source>
</reference>
<keyword evidence="2" id="KW-1185">Reference proteome</keyword>
<accession>A0A835MRU0</accession>
<evidence type="ECO:0000313" key="2">
    <source>
        <dbReference type="Proteomes" id="UP000657918"/>
    </source>
</evidence>
<dbReference type="AlphaFoldDB" id="A0A835MRU0"/>
<dbReference type="Proteomes" id="UP000657918">
    <property type="component" value="Chromosome 8"/>
</dbReference>
<dbReference type="OrthoDB" id="1747900at2759"/>
<sequence>MHFINQYQRFIFLLKIPSPYVDIKISTRRGNCSNMKKVTGMLASSTTGITTSNLPFSIIMRAAQKVTIMAAMDKKSVERPKINFLGKDLRKSSSAYRDVRIPKNINTDVDEEKREIASATIKTMLSVESSPCTIVVPSTSEGLHRRFEIVEKEVIALLPDVAIDAENQKQYLVLQQPKETSVRSKKDEKCKVENQSLVPSLHDPTYQYNCSTKAEGDKGDDTFHTFRVLHKHKIFLEKRKKFLASYLKLLPQIILLHRIKKKDTGNRQKGKYRVKSHMFPCSTMFILRLAKPKDVT</sequence>
<evidence type="ECO:0000313" key="1">
    <source>
        <dbReference type="EMBL" id="KAF9676567.1"/>
    </source>
</evidence>
<gene>
    <name evidence="1" type="ORF">SADUNF_Sadunf08G0015600</name>
</gene>
<dbReference type="EMBL" id="JADGMS010000008">
    <property type="protein sequence ID" value="KAF9676567.1"/>
    <property type="molecule type" value="Genomic_DNA"/>
</dbReference>
<comment type="caution">
    <text evidence="1">The sequence shown here is derived from an EMBL/GenBank/DDBJ whole genome shotgun (WGS) entry which is preliminary data.</text>
</comment>